<dbReference type="Proteomes" id="UP001444661">
    <property type="component" value="Unassembled WGS sequence"/>
</dbReference>
<dbReference type="EMBL" id="JAQQWK010000011">
    <property type="protein sequence ID" value="KAK8024305.1"/>
    <property type="molecule type" value="Genomic_DNA"/>
</dbReference>
<name>A0ABR1S3P1_9PEZI</name>
<reference evidence="1 2" key="1">
    <citation type="submission" date="2023-01" db="EMBL/GenBank/DDBJ databases">
        <title>Analysis of 21 Apiospora genomes using comparative genomics revels a genus with tremendous synthesis potential of carbohydrate active enzymes and secondary metabolites.</title>
        <authorList>
            <person name="Sorensen T."/>
        </authorList>
    </citation>
    <scope>NUCLEOTIDE SEQUENCE [LARGE SCALE GENOMIC DNA]</scope>
    <source>
        <strain evidence="1 2">CBS 33761</strain>
    </source>
</reference>
<sequence length="106" mass="11853">MLLDSDSATTPSLGTAFWDLSGRGQGENARTLSHTCPVLMGGYTRYIIRKRGVGLGLGEFECAVIRGCFFMNGKLDRRQCFYAIAWDGVLRPRRDRRQCCCAIARL</sequence>
<comment type="caution">
    <text evidence="1">The sequence shown here is derived from an EMBL/GenBank/DDBJ whole genome shotgun (WGS) entry which is preliminary data.</text>
</comment>
<gene>
    <name evidence="1" type="ORF">PG993_012371</name>
</gene>
<proteinExistence type="predicted"/>
<evidence type="ECO:0000313" key="2">
    <source>
        <dbReference type="Proteomes" id="UP001444661"/>
    </source>
</evidence>
<accession>A0ABR1S3P1</accession>
<organism evidence="1 2">
    <name type="scientific">Apiospora rasikravindrae</name>
    <dbReference type="NCBI Taxonomy" id="990691"/>
    <lineage>
        <taxon>Eukaryota</taxon>
        <taxon>Fungi</taxon>
        <taxon>Dikarya</taxon>
        <taxon>Ascomycota</taxon>
        <taxon>Pezizomycotina</taxon>
        <taxon>Sordariomycetes</taxon>
        <taxon>Xylariomycetidae</taxon>
        <taxon>Amphisphaeriales</taxon>
        <taxon>Apiosporaceae</taxon>
        <taxon>Apiospora</taxon>
    </lineage>
</organism>
<evidence type="ECO:0000313" key="1">
    <source>
        <dbReference type="EMBL" id="KAK8024305.1"/>
    </source>
</evidence>
<protein>
    <submittedName>
        <fullName evidence="1">Uncharacterized protein</fullName>
    </submittedName>
</protein>
<keyword evidence="2" id="KW-1185">Reference proteome</keyword>